<dbReference type="KEGG" id="pvi:Cvib_0678"/>
<keyword evidence="2" id="KW-0808">Transferase</keyword>
<proteinExistence type="predicted"/>
<dbReference type="GO" id="GO:0016757">
    <property type="term" value="F:glycosyltransferase activity"/>
    <property type="evidence" value="ECO:0007669"/>
    <property type="project" value="InterPro"/>
</dbReference>
<dbReference type="STRING" id="290318.Cvib_0678"/>
<name>A4SDY4_CHLPM</name>
<dbReference type="HOGENOM" id="CLU_069599_0_0_10"/>
<dbReference type="eggNOG" id="COG0438">
    <property type="taxonomic scope" value="Bacteria"/>
</dbReference>
<reference evidence="2" key="1">
    <citation type="submission" date="2007-03" db="EMBL/GenBank/DDBJ databases">
        <title>Complete sequence of Prosthecochloris vibrioformis DSM 265.</title>
        <authorList>
            <consortium name="US DOE Joint Genome Institute"/>
            <person name="Copeland A."/>
            <person name="Lucas S."/>
            <person name="Lapidus A."/>
            <person name="Barry K."/>
            <person name="Detter J.C."/>
            <person name="Glavina del Rio T."/>
            <person name="Hammon N."/>
            <person name="Israni S."/>
            <person name="Pitluck S."/>
            <person name="Schmutz J."/>
            <person name="Larimer F."/>
            <person name="Land M."/>
            <person name="Hauser L."/>
            <person name="Mikhailova N."/>
            <person name="Li T."/>
            <person name="Overmann J."/>
            <person name="Schuster S.C."/>
            <person name="Bryant D.A."/>
            <person name="Richardson P."/>
        </authorList>
    </citation>
    <scope>NUCLEOTIDE SEQUENCE [LARGE SCALE GENOMIC DNA]</scope>
    <source>
        <strain evidence="2">DSM 265</strain>
    </source>
</reference>
<sequence>MLATIRKHHEEIQRIQVSCRFMEEVILDTGIDRSKVFLIPIGVNRRYFTPTSPERKVEVRKLLGIPRDAFVIGSFQKDGNGWGEGLEPKLVKGPDIFLQTLEILKADIPALHVLLTGPARGYVIAGLERLSIPYTHRLLDDYTDIGRYYHALDAYIISSRDEGGPKAVLESMASGVPLISTKVGQATDLISHGENGFLANIEDSEALAHWTTKAIQDSTSRKAIIENGLITAAEHDYDNQLMQWKAFMSGFIDT</sequence>
<evidence type="ECO:0000313" key="2">
    <source>
        <dbReference type="EMBL" id="ABP36693.1"/>
    </source>
</evidence>
<protein>
    <submittedName>
        <fullName evidence="2">Glycosyl transferase, group 1</fullName>
    </submittedName>
</protein>
<dbReference type="EMBL" id="CP000607">
    <property type="protein sequence ID" value="ABP36693.1"/>
    <property type="molecule type" value="Genomic_DNA"/>
</dbReference>
<dbReference type="SUPFAM" id="SSF53756">
    <property type="entry name" value="UDP-Glycosyltransferase/glycogen phosphorylase"/>
    <property type="match status" value="1"/>
</dbReference>
<feature type="domain" description="Glycosyl transferase family 1" evidence="1">
    <location>
        <begin position="91"/>
        <end position="228"/>
    </location>
</feature>
<dbReference type="AlphaFoldDB" id="A4SDY4"/>
<dbReference type="Gene3D" id="3.40.50.2000">
    <property type="entry name" value="Glycogen Phosphorylase B"/>
    <property type="match status" value="2"/>
</dbReference>
<dbReference type="CDD" id="cd03801">
    <property type="entry name" value="GT4_PimA-like"/>
    <property type="match status" value="1"/>
</dbReference>
<organism evidence="2">
    <name type="scientific">Chlorobium phaeovibrioides (strain DSM 265 / 1930)</name>
    <name type="common">Prosthecochloris vibrioformis (strain DSM 265)</name>
    <dbReference type="NCBI Taxonomy" id="290318"/>
    <lineage>
        <taxon>Bacteria</taxon>
        <taxon>Pseudomonadati</taxon>
        <taxon>Chlorobiota</taxon>
        <taxon>Chlorobiia</taxon>
        <taxon>Chlorobiales</taxon>
        <taxon>Chlorobiaceae</taxon>
        <taxon>Chlorobium/Pelodictyon group</taxon>
        <taxon>Chlorobium</taxon>
    </lineage>
</organism>
<dbReference type="Pfam" id="PF00534">
    <property type="entry name" value="Glycos_transf_1"/>
    <property type="match status" value="1"/>
</dbReference>
<accession>A4SDY4</accession>
<dbReference type="PANTHER" id="PTHR12526">
    <property type="entry name" value="GLYCOSYLTRANSFERASE"/>
    <property type="match status" value="1"/>
</dbReference>
<dbReference type="InterPro" id="IPR001296">
    <property type="entry name" value="Glyco_trans_1"/>
</dbReference>
<evidence type="ECO:0000259" key="1">
    <source>
        <dbReference type="Pfam" id="PF00534"/>
    </source>
</evidence>
<gene>
    <name evidence="2" type="ordered locus">Cvib_0678</name>
</gene>